<dbReference type="InterPro" id="IPR051058">
    <property type="entry name" value="GDSL_Est/Lipase"/>
</dbReference>
<dbReference type="GO" id="GO:0030248">
    <property type="term" value="F:cellulose binding"/>
    <property type="evidence" value="ECO:0007669"/>
    <property type="project" value="InterPro"/>
</dbReference>
<evidence type="ECO:0000313" key="9">
    <source>
        <dbReference type="Proteomes" id="UP001303115"/>
    </source>
</evidence>
<dbReference type="GO" id="GO:0005576">
    <property type="term" value="C:extracellular region"/>
    <property type="evidence" value="ECO:0007669"/>
    <property type="project" value="InterPro"/>
</dbReference>
<dbReference type="PANTHER" id="PTHR45648">
    <property type="entry name" value="GDSL LIPASE/ACYLHYDROLASE FAMILY PROTEIN (AFU_ORTHOLOGUE AFUA_4G14700)"/>
    <property type="match status" value="1"/>
</dbReference>
<evidence type="ECO:0000256" key="2">
    <source>
        <dbReference type="ARBA" id="ARBA00022801"/>
    </source>
</evidence>
<feature type="chain" id="PRO_5043012901" description="CBM1 domain-containing protein" evidence="6">
    <location>
        <begin position="26"/>
        <end position="376"/>
    </location>
</feature>
<accession>A0AAN6SMZ9</accession>
<sequence length="376" mass="39350">MGRSLTSTALALLAAAPGVITGVQAADVAGLWSQCGGINYTGPTTCVSGAVCTAYNDWYHQCTPGQASTTAKVTTSAATTLSTSTRTTSTTSSATSTSSPKPDDCALKFLITFGDSYSQTGFDIKSTKPSTSNPLGNPPLPGWTASGGLNWVGFLASKYNTSTLLAYNFAYGGATTNATIVPPYASTVLSFVDQVAQFSSSIAKKPSYAPWGDNALFGVWIGVNDVGNSWWKEDYDQIVEQIMASYFGQLQILYNAGARNFMLLTVPPIQRAPANLAGGADSQKAEAAAIAKYNAALAAGLAAFKTKNSGITSQIVDTTAPFNTALDNPTAYGSPDATCYNEDGKSCLWFNDYHPGIEINNLVAKAVADAWKGSYF</sequence>
<organism evidence="8 9">
    <name type="scientific">Parachaetomium inaequale</name>
    <dbReference type="NCBI Taxonomy" id="2588326"/>
    <lineage>
        <taxon>Eukaryota</taxon>
        <taxon>Fungi</taxon>
        <taxon>Dikarya</taxon>
        <taxon>Ascomycota</taxon>
        <taxon>Pezizomycotina</taxon>
        <taxon>Sordariomycetes</taxon>
        <taxon>Sordariomycetidae</taxon>
        <taxon>Sordariales</taxon>
        <taxon>Chaetomiaceae</taxon>
        <taxon>Parachaetomium</taxon>
    </lineage>
</organism>
<dbReference type="PROSITE" id="PS00562">
    <property type="entry name" value="CBM1_1"/>
    <property type="match status" value="1"/>
</dbReference>
<comment type="caution">
    <text evidence="8">The sequence shown here is derived from an EMBL/GenBank/DDBJ whole genome shotgun (WGS) entry which is preliminary data.</text>
</comment>
<keyword evidence="3" id="KW-0119">Carbohydrate metabolism</keyword>
<keyword evidence="9" id="KW-1185">Reference proteome</keyword>
<dbReference type="InterPro" id="IPR035971">
    <property type="entry name" value="CBD_sf"/>
</dbReference>
<gene>
    <name evidence="8" type="ORF">C8A01DRAFT_49796</name>
</gene>
<protein>
    <recommendedName>
        <fullName evidence="7">CBM1 domain-containing protein</fullName>
    </recommendedName>
</protein>
<name>A0AAN6SMZ9_9PEZI</name>
<proteinExistence type="predicted"/>
<evidence type="ECO:0000256" key="1">
    <source>
        <dbReference type="ARBA" id="ARBA00022729"/>
    </source>
</evidence>
<keyword evidence="4" id="KW-0624">Polysaccharide degradation</keyword>
<evidence type="ECO:0000256" key="6">
    <source>
        <dbReference type="SAM" id="SignalP"/>
    </source>
</evidence>
<evidence type="ECO:0000256" key="5">
    <source>
        <dbReference type="SAM" id="MobiDB-lite"/>
    </source>
</evidence>
<keyword evidence="2" id="KW-0378">Hydrolase</keyword>
<dbReference type="AlphaFoldDB" id="A0AAN6SMZ9"/>
<feature type="compositionally biased region" description="Low complexity" evidence="5">
    <location>
        <begin position="82"/>
        <end position="99"/>
    </location>
</feature>
<dbReference type="SUPFAM" id="SSF57180">
    <property type="entry name" value="Cellulose-binding domain"/>
    <property type="match status" value="1"/>
</dbReference>
<dbReference type="InterPro" id="IPR000254">
    <property type="entry name" value="CBD"/>
</dbReference>
<dbReference type="InterPro" id="IPR036514">
    <property type="entry name" value="SGNH_hydro_sf"/>
</dbReference>
<dbReference type="PANTHER" id="PTHR45648:SF22">
    <property type="entry name" value="GDSL LIPASE_ACYLHYDROLASE FAMILY PROTEIN (AFU_ORTHOLOGUE AFUA_4G14700)"/>
    <property type="match status" value="1"/>
</dbReference>
<dbReference type="Pfam" id="PF00657">
    <property type="entry name" value="Lipase_GDSL"/>
    <property type="match status" value="1"/>
</dbReference>
<reference evidence="9" key="1">
    <citation type="journal article" date="2023" name="Mol. Phylogenet. Evol.">
        <title>Genome-scale phylogeny and comparative genomics of the fungal order Sordariales.</title>
        <authorList>
            <person name="Hensen N."/>
            <person name="Bonometti L."/>
            <person name="Westerberg I."/>
            <person name="Brannstrom I.O."/>
            <person name="Guillou S."/>
            <person name="Cros-Aarteil S."/>
            <person name="Calhoun S."/>
            <person name="Haridas S."/>
            <person name="Kuo A."/>
            <person name="Mondo S."/>
            <person name="Pangilinan J."/>
            <person name="Riley R."/>
            <person name="LaButti K."/>
            <person name="Andreopoulos B."/>
            <person name="Lipzen A."/>
            <person name="Chen C."/>
            <person name="Yan M."/>
            <person name="Daum C."/>
            <person name="Ng V."/>
            <person name="Clum A."/>
            <person name="Steindorff A."/>
            <person name="Ohm R.A."/>
            <person name="Martin F."/>
            <person name="Silar P."/>
            <person name="Natvig D.O."/>
            <person name="Lalanne C."/>
            <person name="Gautier V."/>
            <person name="Ament-Velasquez S.L."/>
            <person name="Kruys A."/>
            <person name="Hutchinson M.I."/>
            <person name="Powell A.J."/>
            <person name="Barry K."/>
            <person name="Miller A.N."/>
            <person name="Grigoriev I.V."/>
            <person name="Debuchy R."/>
            <person name="Gladieux P."/>
            <person name="Hiltunen Thoren M."/>
            <person name="Johannesson H."/>
        </authorList>
    </citation>
    <scope>NUCLEOTIDE SEQUENCE [LARGE SCALE GENOMIC DNA]</scope>
    <source>
        <strain evidence="9">CBS 284.82</strain>
    </source>
</reference>
<dbReference type="Proteomes" id="UP001303115">
    <property type="component" value="Unassembled WGS sequence"/>
</dbReference>
<evidence type="ECO:0000256" key="4">
    <source>
        <dbReference type="ARBA" id="ARBA00023326"/>
    </source>
</evidence>
<dbReference type="Gene3D" id="3.40.50.1110">
    <property type="entry name" value="SGNH hydrolase"/>
    <property type="match status" value="1"/>
</dbReference>
<dbReference type="CDD" id="cd01846">
    <property type="entry name" value="fatty_acyltransferase_like"/>
    <property type="match status" value="1"/>
</dbReference>
<dbReference type="PROSITE" id="PS51164">
    <property type="entry name" value="CBM1_2"/>
    <property type="match status" value="1"/>
</dbReference>
<dbReference type="EMBL" id="MU854517">
    <property type="protein sequence ID" value="KAK4033644.1"/>
    <property type="molecule type" value="Genomic_DNA"/>
</dbReference>
<evidence type="ECO:0000313" key="8">
    <source>
        <dbReference type="EMBL" id="KAK4033644.1"/>
    </source>
</evidence>
<feature type="region of interest" description="Disordered" evidence="5">
    <location>
        <begin position="82"/>
        <end position="101"/>
    </location>
</feature>
<dbReference type="GO" id="GO:0000272">
    <property type="term" value="P:polysaccharide catabolic process"/>
    <property type="evidence" value="ECO:0007669"/>
    <property type="project" value="UniProtKB-KW"/>
</dbReference>
<evidence type="ECO:0000256" key="3">
    <source>
        <dbReference type="ARBA" id="ARBA00023277"/>
    </source>
</evidence>
<feature type="domain" description="CBM1" evidence="7">
    <location>
        <begin position="27"/>
        <end position="63"/>
    </location>
</feature>
<dbReference type="InterPro" id="IPR001087">
    <property type="entry name" value="GDSL"/>
</dbReference>
<dbReference type="SMART" id="SM00236">
    <property type="entry name" value="fCBD"/>
    <property type="match status" value="1"/>
</dbReference>
<keyword evidence="1 6" id="KW-0732">Signal</keyword>
<evidence type="ECO:0000259" key="7">
    <source>
        <dbReference type="PROSITE" id="PS51164"/>
    </source>
</evidence>
<dbReference type="SUPFAM" id="SSF52266">
    <property type="entry name" value="SGNH hydrolase"/>
    <property type="match status" value="1"/>
</dbReference>
<dbReference type="GO" id="GO:0016788">
    <property type="term" value="F:hydrolase activity, acting on ester bonds"/>
    <property type="evidence" value="ECO:0007669"/>
    <property type="project" value="InterPro"/>
</dbReference>
<feature type="signal peptide" evidence="6">
    <location>
        <begin position="1"/>
        <end position="25"/>
    </location>
</feature>
<dbReference type="Pfam" id="PF00734">
    <property type="entry name" value="CBM_1"/>
    <property type="match status" value="1"/>
</dbReference>